<evidence type="ECO:0000313" key="3">
    <source>
        <dbReference type="EMBL" id="GME69561.1"/>
    </source>
</evidence>
<dbReference type="PANTHER" id="PTHR28230">
    <property type="entry name" value="CHROMOSOME 1, WHOLE GENOME SHOTGUN SEQUENCE"/>
    <property type="match status" value="1"/>
</dbReference>
<proteinExistence type="predicted"/>
<dbReference type="PANTHER" id="PTHR28230:SF1">
    <property type="entry name" value="MITOCHONDRIAL IMPORT PROTEIN 2"/>
    <property type="match status" value="1"/>
</dbReference>
<keyword evidence="1" id="KW-0175">Coiled coil</keyword>
<comment type="caution">
    <text evidence="3">The sequence shown here is derived from an EMBL/GenBank/DDBJ whole genome shotgun (WGS) entry which is preliminary data.</text>
</comment>
<dbReference type="InterPro" id="IPR037652">
    <property type="entry name" value="Mim2"/>
</dbReference>
<gene>
    <name evidence="3" type="ORF">Cboi02_000240100</name>
</gene>
<dbReference type="EMBL" id="BSXN01000709">
    <property type="protein sequence ID" value="GME69561.1"/>
    <property type="molecule type" value="Genomic_DNA"/>
</dbReference>
<reference evidence="3" key="1">
    <citation type="submission" date="2023-04" db="EMBL/GenBank/DDBJ databases">
        <title>Candida boidinii NBRC 10035.</title>
        <authorList>
            <person name="Ichikawa N."/>
            <person name="Sato H."/>
            <person name="Tonouchi N."/>
        </authorList>
    </citation>
    <scope>NUCLEOTIDE SEQUENCE</scope>
    <source>
        <strain evidence="3">NBRC 10035</strain>
    </source>
</reference>
<dbReference type="Proteomes" id="UP001165120">
    <property type="component" value="Unassembled WGS sequence"/>
</dbReference>
<sequence>MSPQQRLTSDNLTLHNKLTKNIKEQSEKLMKEQDESKTLQQQILDQRAKFLENVSDAFPAYENMKLNSDSCNDEEDEEDENDDDNSDYTFKTDLLRDPQKEWEENLAQLNTLLNFVLIPIVGKVLGRRFANIVWRKIAEHIF</sequence>
<dbReference type="GO" id="GO:0070096">
    <property type="term" value="P:mitochondrial outer membrane translocase complex assembly"/>
    <property type="evidence" value="ECO:0007669"/>
    <property type="project" value="InterPro"/>
</dbReference>
<accession>A0A9W6WG24</accession>
<feature type="compositionally biased region" description="Acidic residues" evidence="2">
    <location>
        <begin position="71"/>
        <end position="86"/>
    </location>
</feature>
<dbReference type="Pfam" id="PF19117">
    <property type="entry name" value="Mim2"/>
    <property type="match status" value="1"/>
</dbReference>
<dbReference type="GO" id="GO:0045040">
    <property type="term" value="P:protein insertion into mitochondrial outer membrane"/>
    <property type="evidence" value="ECO:0007669"/>
    <property type="project" value="InterPro"/>
</dbReference>
<dbReference type="GO" id="GO:0005741">
    <property type="term" value="C:mitochondrial outer membrane"/>
    <property type="evidence" value="ECO:0007669"/>
    <property type="project" value="TreeGrafter"/>
</dbReference>
<feature type="region of interest" description="Disordered" evidence="2">
    <location>
        <begin position="65"/>
        <end position="90"/>
    </location>
</feature>
<name>A0A9W6WG24_CANBO</name>
<dbReference type="OrthoDB" id="5555533at2759"/>
<organism evidence="3 4">
    <name type="scientific">Candida boidinii</name>
    <name type="common">Yeast</name>
    <dbReference type="NCBI Taxonomy" id="5477"/>
    <lineage>
        <taxon>Eukaryota</taxon>
        <taxon>Fungi</taxon>
        <taxon>Dikarya</taxon>
        <taxon>Ascomycota</taxon>
        <taxon>Saccharomycotina</taxon>
        <taxon>Pichiomycetes</taxon>
        <taxon>Pichiales</taxon>
        <taxon>Pichiaceae</taxon>
        <taxon>Ogataea</taxon>
        <taxon>Ogataea/Candida clade</taxon>
    </lineage>
</organism>
<feature type="coiled-coil region" evidence="1">
    <location>
        <begin position="15"/>
        <end position="49"/>
    </location>
</feature>
<evidence type="ECO:0000256" key="2">
    <source>
        <dbReference type="SAM" id="MobiDB-lite"/>
    </source>
</evidence>
<evidence type="ECO:0000256" key="1">
    <source>
        <dbReference type="SAM" id="Coils"/>
    </source>
</evidence>
<protein>
    <submittedName>
        <fullName evidence="3">Unnamed protein product</fullName>
    </submittedName>
</protein>
<evidence type="ECO:0000313" key="4">
    <source>
        <dbReference type="Proteomes" id="UP001165120"/>
    </source>
</evidence>
<dbReference type="AlphaFoldDB" id="A0A9W6WG24"/>
<keyword evidence="4" id="KW-1185">Reference proteome</keyword>